<dbReference type="Proteomes" id="UP000092716">
    <property type="component" value="Chromosome 14"/>
</dbReference>
<evidence type="ECO:0000313" key="1">
    <source>
        <dbReference type="EMBL" id="ANQ11162.1"/>
    </source>
</evidence>
<sequence>MEFSSYAGLSSERLASLRDLDIRRKSVYNGSNFSYGNNIYEVLHNCCTEELKNEEDTIGVDPFGNRYAPKSGSHRDRRNCDYNYAGLRSEIKNSINVRNRRIKSDLNIHGGEGVKDTIQHNAGEEEMNNPKHFLSDKGYVLTPKRCLARHVDDSEIDKYFSTKYAVTDKSSGRTEIMVERKPGCSHIIVQNFSEFDAYATYKRQDERKKDRDSFVHTKMGIVPKDGTPTDDNKCKARAMFTEVHRSDNIAPENYWLCPTVDSERKKKKKNFCLNFGVIYV</sequence>
<protein>
    <recommendedName>
        <fullName evidence="3">Subpellicular microtubule protein 2</fullName>
    </recommendedName>
</protein>
<proteinExistence type="predicted"/>
<accession>A0A1B1E7Z4</accession>
<dbReference type="KEGG" id="pcot:PCOAH_00053820"/>
<reference evidence="2" key="1">
    <citation type="submission" date="2016-06" db="EMBL/GenBank/DDBJ databases">
        <title>First high quality genome sequence of Plasmodium coatneyi using continuous long reads from single molecule, real-time sequencing.</title>
        <authorList>
            <person name="Chien J.-T."/>
            <person name="Pakala S.B."/>
            <person name="Geraldo J.A."/>
            <person name="Lapp S.A."/>
            <person name="Barnwell J.W."/>
            <person name="Kissinger J.C."/>
            <person name="Galinski M.R."/>
            <person name="Humphrey J.C."/>
        </authorList>
    </citation>
    <scope>NUCLEOTIDE SEQUENCE [LARGE SCALE GENOMIC DNA]</scope>
    <source>
        <strain evidence="2">Hackeri</strain>
    </source>
</reference>
<evidence type="ECO:0008006" key="3">
    <source>
        <dbReference type="Google" id="ProtNLM"/>
    </source>
</evidence>
<dbReference type="GeneID" id="30912116"/>
<gene>
    <name evidence="1" type="ORF">PCOAH_00053820</name>
</gene>
<dbReference type="VEuPathDB" id="PlasmoDB:PCOAH_00053820"/>
<keyword evidence="2" id="KW-1185">Reference proteome</keyword>
<evidence type="ECO:0000313" key="2">
    <source>
        <dbReference type="Proteomes" id="UP000092716"/>
    </source>
</evidence>
<name>A0A1B1E7Z4_9APIC</name>
<dbReference type="EMBL" id="CP016252">
    <property type="protein sequence ID" value="ANQ11162.1"/>
    <property type="molecule type" value="Genomic_DNA"/>
</dbReference>
<dbReference type="OrthoDB" id="389969at2759"/>
<dbReference type="AlphaFoldDB" id="A0A1B1E7Z4"/>
<organism evidence="1 2">
    <name type="scientific">Plasmodium coatneyi</name>
    <dbReference type="NCBI Taxonomy" id="208452"/>
    <lineage>
        <taxon>Eukaryota</taxon>
        <taxon>Sar</taxon>
        <taxon>Alveolata</taxon>
        <taxon>Apicomplexa</taxon>
        <taxon>Aconoidasida</taxon>
        <taxon>Haemosporida</taxon>
        <taxon>Plasmodiidae</taxon>
        <taxon>Plasmodium</taxon>
    </lineage>
</organism>
<dbReference type="RefSeq" id="XP_019917857.1">
    <property type="nucleotide sequence ID" value="XM_020062162.1"/>
</dbReference>